<name>A0A1H1F081_9MICC</name>
<feature type="transmembrane region" description="Helical" evidence="2">
    <location>
        <begin position="941"/>
        <end position="958"/>
    </location>
</feature>
<feature type="transmembrane region" description="Helical" evidence="2">
    <location>
        <begin position="681"/>
        <end position="699"/>
    </location>
</feature>
<keyword evidence="2" id="KW-0472">Membrane</keyword>
<feature type="transmembrane region" description="Helical" evidence="2">
    <location>
        <begin position="426"/>
        <end position="452"/>
    </location>
</feature>
<feature type="transmembrane region" description="Helical" evidence="2">
    <location>
        <begin position="855"/>
        <end position="871"/>
    </location>
</feature>
<feature type="transmembrane region" description="Helical" evidence="2">
    <location>
        <begin position="241"/>
        <end position="260"/>
    </location>
</feature>
<feature type="transmembrane region" description="Helical" evidence="2">
    <location>
        <begin position="1020"/>
        <end position="1041"/>
    </location>
</feature>
<feature type="transmembrane region" description="Helical" evidence="2">
    <location>
        <begin position="964"/>
        <end position="981"/>
    </location>
</feature>
<dbReference type="Proteomes" id="UP000181917">
    <property type="component" value="Unassembled WGS sequence"/>
</dbReference>
<dbReference type="STRING" id="37928.SAMN04489742_3181"/>
<dbReference type="EMBL" id="FNKH01000002">
    <property type="protein sequence ID" value="SDQ94362.1"/>
    <property type="molecule type" value="Genomic_DNA"/>
</dbReference>
<feature type="transmembrane region" description="Helical" evidence="2">
    <location>
        <begin position="184"/>
        <end position="205"/>
    </location>
</feature>
<feature type="transmembrane region" description="Helical" evidence="2">
    <location>
        <begin position="317"/>
        <end position="335"/>
    </location>
</feature>
<feature type="transmembrane region" description="Helical" evidence="2">
    <location>
        <begin position="642"/>
        <end position="661"/>
    </location>
</feature>
<feature type="transmembrane region" description="Helical" evidence="2">
    <location>
        <begin position="1053"/>
        <end position="1072"/>
    </location>
</feature>
<feature type="transmembrane region" description="Helical" evidence="2">
    <location>
        <begin position="1078"/>
        <end position="1095"/>
    </location>
</feature>
<feature type="transmembrane region" description="Helical" evidence="2">
    <location>
        <begin position="292"/>
        <end position="311"/>
    </location>
</feature>
<feature type="transmembrane region" description="Helical" evidence="2">
    <location>
        <begin position="988"/>
        <end position="1008"/>
    </location>
</feature>
<evidence type="ECO:0000313" key="4">
    <source>
        <dbReference type="Proteomes" id="UP000181917"/>
    </source>
</evidence>
<feature type="transmembrane region" description="Helical" evidence="2">
    <location>
        <begin position="211"/>
        <end position="229"/>
    </location>
</feature>
<gene>
    <name evidence="3" type="ORF">SAMN04489742_3181</name>
</gene>
<feature type="transmembrane region" description="Helical" evidence="2">
    <location>
        <begin position="883"/>
        <end position="902"/>
    </location>
</feature>
<feature type="compositionally biased region" description="Low complexity" evidence="1">
    <location>
        <begin position="64"/>
        <end position="73"/>
    </location>
</feature>
<evidence type="ECO:0000256" key="1">
    <source>
        <dbReference type="SAM" id="MobiDB-lite"/>
    </source>
</evidence>
<feature type="transmembrane region" description="Helical" evidence="2">
    <location>
        <begin position="576"/>
        <end position="599"/>
    </location>
</feature>
<feature type="transmembrane region" description="Helical" evidence="2">
    <location>
        <begin position="828"/>
        <end position="849"/>
    </location>
</feature>
<feature type="transmembrane region" description="Helical" evidence="2">
    <location>
        <begin position="1226"/>
        <end position="1244"/>
    </location>
</feature>
<keyword evidence="2" id="KW-0812">Transmembrane</keyword>
<reference evidence="3 4" key="1">
    <citation type="submission" date="2016-10" db="EMBL/GenBank/DDBJ databases">
        <authorList>
            <person name="de Groot N.N."/>
        </authorList>
    </citation>
    <scope>NUCLEOTIDE SEQUENCE [LARGE SCALE GENOMIC DNA]</scope>
    <source>
        <strain evidence="3 4">DSM 20117</strain>
    </source>
</reference>
<feature type="transmembrane region" description="Helical" evidence="2">
    <location>
        <begin position="908"/>
        <end position="929"/>
    </location>
</feature>
<feature type="transmembrane region" description="Helical" evidence="2">
    <location>
        <begin position="747"/>
        <end position="763"/>
    </location>
</feature>
<proteinExistence type="predicted"/>
<feature type="region of interest" description="Disordered" evidence="1">
    <location>
        <begin position="64"/>
        <end position="148"/>
    </location>
</feature>
<feature type="compositionally biased region" description="Pro residues" evidence="1">
    <location>
        <begin position="74"/>
        <end position="85"/>
    </location>
</feature>
<feature type="transmembrane region" description="Helical" evidence="2">
    <location>
        <begin position="1204"/>
        <end position="1220"/>
    </location>
</feature>
<feature type="transmembrane region" description="Helical" evidence="2">
    <location>
        <begin position="506"/>
        <end position="525"/>
    </location>
</feature>
<feature type="transmembrane region" description="Helical" evidence="2">
    <location>
        <begin position="1132"/>
        <end position="1148"/>
    </location>
</feature>
<keyword evidence="2" id="KW-1133">Transmembrane helix</keyword>
<dbReference type="AlphaFoldDB" id="A0A1H1F081"/>
<feature type="transmembrane region" description="Helical" evidence="2">
    <location>
        <begin position="266"/>
        <end position="285"/>
    </location>
</feature>
<feature type="transmembrane region" description="Helical" evidence="2">
    <location>
        <begin position="793"/>
        <end position="816"/>
    </location>
</feature>
<keyword evidence="4" id="KW-1185">Reference proteome</keyword>
<feature type="transmembrane region" description="Helical" evidence="2">
    <location>
        <begin position="720"/>
        <end position="741"/>
    </location>
</feature>
<organism evidence="3 4">
    <name type="scientific">Crystallibacter crystallopoietes</name>
    <dbReference type="NCBI Taxonomy" id="37928"/>
    <lineage>
        <taxon>Bacteria</taxon>
        <taxon>Bacillati</taxon>
        <taxon>Actinomycetota</taxon>
        <taxon>Actinomycetes</taxon>
        <taxon>Micrococcales</taxon>
        <taxon>Micrococcaceae</taxon>
        <taxon>Crystallibacter</taxon>
    </lineage>
</organism>
<feature type="transmembrane region" description="Helical" evidence="2">
    <location>
        <begin position="6"/>
        <end position="22"/>
    </location>
</feature>
<feature type="transmembrane region" description="Helical" evidence="2">
    <location>
        <begin position="403"/>
        <end position="420"/>
    </location>
</feature>
<evidence type="ECO:0000313" key="3">
    <source>
        <dbReference type="EMBL" id="SDQ94362.1"/>
    </source>
</evidence>
<protein>
    <submittedName>
        <fullName evidence="3">Uncharacterized protein</fullName>
    </submittedName>
</protein>
<evidence type="ECO:0000256" key="2">
    <source>
        <dbReference type="SAM" id="Phobius"/>
    </source>
</evidence>
<feature type="transmembrane region" description="Helical" evidence="2">
    <location>
        <begin position="342"/>
        <end position="366"/>
    </location>
</feature>
<accession>A0A1H1F081</accession>
<feature type="transmembrane region" description="Helical" evidence="2">
    <location>
        <begin position="1107"/>
        <end position="1126"/>
    </location>
</feature>
<feature type="compositionally biased region" description="Low complexity" evidence="1">
    <location>
        <begin position="86"/>
        <end position="101"/>
    </location>
</feature>
<feature type="transmembrane region" description="Helical" evidence="2">
    <location>
        <begin position="473"/>
        <end position="494"/>
    </location>
</feature>
<feature type="transmembrane region" description="Helical" evidence="2">
    <location>
        <begin position="611"/>
        <end position="630"/>
    </location>
</feature>
<sequence length="1254" mass="132124">MELFAVIVLAGVAFIAGWFISLRSAGAREAPGHWAAKLPPPAQVYEEGYRQGFLDAQAAMEPAGVQAASAGGAPAPPVPTQPEPSPQTTTAQPSPAFSPPSQDMPQVPLAGQQRGVHRGQPLSGYGLMPGQLPVPNTSGPDIGTPEWAEQTPVLDPAVAALHREEEERKRVRAKQRRDLRNINITLYSASLLLVAAAALFIGSAVPAGARAVTIFAVTLLFYTAGLGVYSRAPRLRPAGMAFTGTGLALLPVAGLTLYNFVLADAASSWLITALVGTAAYAYAAVRMQSRVVAYLSLPFFISIAWSAVAVLGGALVWYFTFSIALAVGFSLVSYFRPRWMPGVYAAALVEVHRYLTPLAVLAAFFVGDQLQAGDYALLLAMATGYYGTMLFTGGGQDKLANTYGLRIAVTLAAMYLVVAAGGSWPWALFTVATALALQAAAMAVFGPVWLRFLKDQPWVRHRTSDGSGSAESIFRIDLGTVFVLQILLTLLQILDGIGAAGRPGPEPVLMLLVLAASVFTIAWKIRGWTEPLIVLPVLSAVVLLEWHNPWRQELLLGLALAYLLARIRVSAGQERLWAVSAARGAATLLLPITALTHLPQLGMEQDLTGRAALLVLSLGFVMNQVASTVLLDRGVGSAAPRLTVLVSAALGFGSTCGLIAAELSSDPGLQDSGVQLGYVAFWAWTAAGVASSFMLTPRVRHDPAKSERRAETTLDAPVGLMEPLAPVVLAAGALLGTSFLGIRGYEILVGVALVYAAAMAAVLRNRGRKGVYLLAAQLSLTGLVALIGQDLDASIHVIFVLVACTTALQETARLLVRRWLGEYGMQRASAWLGLALLTVLPWVYAAAVAAPQRDVVVLQLLLLIAVAAAHFGQRQGAGSSGYVSVYGLAALVAVVTDAAPLADTGWLPALLSADGGSVAALLFGTVAAVLRVFRPGERLRYLLLAGTAVFTLEALALSLVEDAWMTPVALLGAAVLFFILSHREELPWLYAGGAVSVLGAALALMQRLQESALLDFASGPAQWLAAAWLAAVLLYGFRLTLREREDADPVRAVILTGVALGVLGLVSLLAIFPGPTAIAASLSIIVAAALAVIETPERARETAAEGAFLVFVLAVQRLYAVAAGWIDPFWALQWWVVAGALVAADEFVRGRDQRGTVVLAVAAGGLSLSGFGTIILSDAGKQVWALLGHGGLLVAGVMLSRKLFTVWGAVGIALALLWFMRGFTFLLLAVAALALLAFAVWKLMRHAKQDAERQ</sequence>
<feature type="transmembrane region" description="Helical" evidence="2">
    <location>
        <begin position="372"/>
        <end position="391"/>
    </location>
</feature>
<feature type="transmembrane region" description="Helical" evidence="2">
    <location>
        <begin position="1155"/>
        <end position="1176"/>
    </location>
</feature>
<feature type="transmembrane region" description="Helical" evidence="2">
    <location>
        <begin position="770"/>
        <end position="787"/>
    </location>
</feature>